<sequence>MTFTPYKNAVNAAKAAVIAGLRIDEDPKVLSELWRHYLGLVTIEQDNQHTELDDNLSPDYFGEDPFTTEDPIICGGPVGGAGLDVITFP</sequence>
<proteinExistence type="predicted"/>
<keyword evidence="2" id="KW-1185">Reference proteome</keyword>
<dbReference type="EMBL" id="OL473597">
    <property type="protein sequence ID" value="UNH61232.1"/>
    <property type="molecule type" value="Genomic_DNA"/>
</dbReference>
<accession>A0AC61TSK8</accession>
<name>A0AC61TSK8_9CAUD</name>
<evidence type="ECO:0000313" key="2">
    <source>
        <dbReference type="Proteomes" id="UP000829362"/>
    </source>
</evidence>
<protein>
    <submittedName>
        <fullName evidence="1">Uncharacterized protein</fullName>
    </submittedName>
</protein>
<organism evidence="1 2">
    <name type="scientific">Synechococcus phage S-SZBM1</name>
    <dbReference type="NCBI Taxonomy" id="2926475"/>
    <lineage>
        <taxon>Viruses</taxon>
        <taxon>Duplodnaviria</taxon>
        <taxon>Heunggongvirae</taxon>
        <taxon>Uroviricota</taxon>
        <taxon>Caudoviricetes</taxon>
        <taxon>Pantevenvirales</taxon>
        <taxon>Kyanoviridae</taxon>
        <taxon>Shenzhenivirus</taxon>
        <taxon>Shenzhenivirus sszbm1</taxon>
    </lineage>
</organism>
<evidence type="ECO:0000313" key="1">
    <source>
        <dbReference type="EMBL" id="UNH61232.1"/>
    </source>
</evidence>
<dbReference type="Proteomes" id="UP000829362">
    <property type="component" value="Segment"/>
</dbReference>
<reference evidence="1" key="1">
    <citation type="submission" date="2021-11" db="EMBL/GenBank/DDBJ databases">
        <authorList>
            <person name="Rong C."/>
            <person name="Yang Y."/>
            <person name="Li S."/>
            <person name="Zhou K."/>
            <person name="Xu Y."/>
            <person name="Zhang R."/>
            <person name="Zhang Y."/>
        </authorList>
    </citation>
    <scope>NUCLEOTIDE SEQUENCE</scope>
</reference>
<gene>
    <name evidence="1" type="ORF">SSZBM1_115</name>
</gene>